<dbReference type="PANTHER" id="PTHR47691">
    <property type="entry name" value="REGULATOR-RELATED"/>
    <property type="match status" value="1"/>
</dbReference>
<dbReference type="RefSeq" id="WP_068972356.1">
    <property type="nucleotide sequence ID" value="NZ_CP121270.1"/>
</dbReference>
<evidence type="ECO:0000313" key="3">
    <source>
        <dbReference type="EMBL" id="WFP26311.1"/>
    </source>
</evidence>
<dbReference type="InterPro" id="IPR016032">
    <property type="entry name" value="Sig_transdc_resp-reg_C-effctor"/>
</dbReference>
<proteinExistence type="predicted"/>
<evidence type="ECO:0000259" key="2">
    <source>
        <dbReference type="SMART" id="SM01043"/>
    </source>
</evidence>
<dbReference type="InterPro" id="IPR005158">
    <property type="entry name" value="BTAD"/>
</dbReference>
<organism evidence="3 4">
    <name type="scientific">Gordonia hongkongensis</name>
    <dbReference type="NCBI Taxonomy" id="1701090"/>
    <lineage>
        <taxon>Bacteria</taxon>
        <taxon>Bacillati</taxon>
        <taxon>Actinomycetota</taxon>
        <taxon>Actinomycetes</taxon>
        <taxon>Mycobacteriales</taxon>
        <taxon>Gordoniaceae</taxon>
        <taxon>Gordonia</taxon>
    </lineage>
</organism>
<dbReference type="InterPro" id="IPR036388">
    <property type="entry name" value="WH-like_DNA-bd_sf"/>
</dbReference>
<name>A0AAX3TBV3_9ACTN</name>
<sequence length="1000" mass="106097">MVVRETEDGHVSPAVEVGLLGALRLRVDGAEVAVPGERRRALLALLTVAGRHGMGIGRLVDALWGDDLPREPIAALHNLVSRLRRHLGRHADLLERRPDGYRLRVSVVDVTIVRDLLASAADTPDPAERLRLTVRARELWRGEPLGEFAGIPDLDTERVALEDLHNRLADTHVEALVECRDPSATATARAGVASAPLRESSARLLIRALAADGRVGDAMAVAMNFREQLRERTGLDPSPALASLEQRVAAGSEYGQAETNPGPGVTSRRRPAPPAGPLVGRERERAEIIRLLSAHRVVTLTGTGGVGKTSLALDVAADPAVFPGNAVVVVNLAAVARADRVLPSVVSTLGLEVGVGASVDAIARAVDGSLLLVLDNCEHVLSSCRELVAAIVELAPAVRILATSRVVLSLSAEYVLRLQPLTFPTRVDDVDAVARQPAVRAFVEHALRRNPDFAVSSRELTDLVDVVRRVDGLPLGIELAARQAAVMPMSAVARMLDGALDLATGTGADDQRRLTLRSSIDMSFRRLSVVDQAVLAALAPFPGGVSLRTFESVALSVEAEVVGAAGIGTRGDGGLDPVETLHRLIDSSLLVADASGGRYRLLHLIRTHLLDHLDRAGVLAAAEDRFLDECVATVRDIGDEWLGVAEFEANERLHAEMDNLRSARDLALARGRVDVLVAITTSLSLISTWRNLNELWTWAVESARSAWLDGHPDRAEMLSAAAEAARLVGEFDLAVDFATSALRPDASGAPPDPDAPALVGARAARAAVAHFRGDFAVAVREWTRCGTHPSLGSAFLASAALAASYSGDSSGAARLLAEARSTLDPSAGPSQHAFLDYVHGELLSAHDPSSALALYERAHERAAGVGATFIVGVARVGAAACLVRVGDVARAAEAYVVLLGAWRDSGQPTQLWTTARDAAALLRVRGRIDVADLLVECADLDPAAAFDTRRGAADRAFGDLVHADNTVHADTEVVLDRAMRELREIRESTSSDDRGSSAAR</sequence>
<dbReference type="AlphaFoldDB" id="A0AAX3TBV3"/>
<dbReference type="Proteomes" id="UP001213504">
    <property type="component" value="Chromosome"/>
</dbReference>
<dbReference type="GO" id="GO:0003677">
    <property type="term" value="F:DNA binding"/>
    <property type="evidence" value="ECO:0007669"/>
    <property type="project" value="InterPro"/>
</dbReference>
<evidence type="ECO:0000256" key="1">
    <source>
        <dbReference type="SAM" id="MobiDB-lite"/>
    </source>
</evidence>
<dbReference type="Gene3D" id="1.10.10.10">
    <property type="entry name" value="Winged helix-like DNA-binding domain superfamily/Winged helix DNA-binding domain"/>
    <property type="match status" value="1"/>
</dbReference>
<dbReference type="PRINTS" id="PR00364">
    <property type="entry name" value="DISEASERSIST"/>
</dbReference>
<evidence type="ECO:0000313" key="4">
    <source>
        <dbReference type="Proteomes" id="UP001213504"/>
    </source>
</evidence>
<dbReference type="SUPFAM" id="SSF48452">
    <property type="entry name" value="TPR-like"/>
    <property type="match status" value="1"/>
</dbReference>
<dbReference type="PANTHER" id="PTHR47691:SF3">
    <property type="entry name" value="HTH-TYPE TRANSCRIPTIONAL REGULATOR RV0890C-RELATED"/>
    <property type="match status" value="1"/>
</dbReference>
<dbReference type="Gene3D" id="1.25.40.10">
    <property type="entry name" value="Tetratricopeptide repeat domain"/>
    <property type="match status" value="2"/>
</dbReference>
<dbReference type="InterPro" id="IPR027417">
    <property type="entry name" value="P-loop_NTPase"/>
</dbReference>
<dbReference type="Gene3D" id="3.40.50.300">
    <property type="entry name" value="P-loop containing nucleotide triphosphate hydrolases"/>
    <property type="match status" value="1"/>
</dbReference>
<gene>
    <name evidence="3" type="ORF">P9A14_07420</name>
</gene>
<dbReference type="InterPro" id="IPR011990">
    <property type="entry name" value="TPR-like_helical_dom_sf"/>
</dbReference>
<dbReference type="SUPFAM" id="SSF52540">
    <property type="entry name" value="P-loop containing nucleoside triphosphate hydrolases"/>
    <property type="match status" value="1"/>
</dbReference>
<protein>
    <submittedName>
        <fullName evidence="3">BTAD domain-containing putative transcriptional regulator</fullName>
    </submittedName>
</protein>
<dbReference type="SUPFAM" id="SSF46894">
    <property type="entry name" value="C-terminal effector domain of the bipartite response regulators"/>
    <property type="match status" value="1"/>
</dbReference>
<dbReference type="GO" id="GO:0006355">
    <property type="term" value="P:regulation of DNA-templated transcription"/>
    <property type="evidence" value="ECO:0007669"/>
    <property type="project" value="InterPro"/>
</dbReference>
<dbReference type="EMBL" id="CP121270">
    <property type="protein sequence ID" value="WFP26311.1"/>
    <property type="molecule type" value="Genomic_DNA"/>
</dbReference>
<accession>A0AAX3TBV3</accession>
<dbReference type="Pfam" id="PF03704">
    <property type="entry name" value="BTAD"/>
    <property type="match status" value="1"/>
</dbReference>
<reference evidence="3" key="1">
    <citation type="submission" date="2023-04" db="EMBL/GenBank/DDBJ databases">
        <title>Complete genome sequence of a phthalic acid esters degrading bacterial strain.</title>
        <authorList>
            <person name="Weng L."/>
            <person name="Jia Y."/>
            <person name="Ren L."/>
        </authorList>
    </citation>
    <scope>NUCLEOTIDE SEQUENCE</scope>
    <source>
        <strain evidence="3">RL-LY01</strain>
    </source>
</reference>
<feature type="region of interest" description="Disordered" evidence="1">
    <location>
        <begin position="251"/>
        <end position="278"/>
    </location>
</feature>
<dbReference type="SMART" id="SM01043">
    <property type="entry name" value="BTAD"/>
    <property type="match status" value="1"/>
</dbReference>
<feature type="domain" description="Bacterial transcriptional activator" evidence="2">
    <location>
        <begin position="108"/>
        <end position="249"/>
    </location>
</feature>